<evidence type="ECO:0000313" key="3">
    <source>
        <dbReference type="Proteomes" id="UP000002280"/>
    </source>
</evidence>
<dbReference type="HOGENOM" id="CLU_103801_0_0_1"/>
<evidence type="ECO:0008006" key="4">
    <source>
        <dbReference type="Google" id="ProtNLM"/>
    </source>
</evidence>
<proteinExistence type="predicted"/>
<reference evidence="2" key="2">
    <citation type="submission" date="2025-08" db="UniProtKB">
        <authorList>
            <consortium name="Ensembl"/>
        </authorList>
    </citation>
    <scope>IDENTIFICATION</scope>
</reference>
<sequence length="176" mass="19332">MYLICSLQSPKQTNMHPATLIYCCFLLLWGPLPCRTAENNPFGKTMEGINHGLSNAERELGKALESLNHGITQTGREVERVITGQAGKKVDKLNQEVNHDFGQPGKEVEKFGQGVNHAVGKAGKELEKVKEDVYHEVKQSLNLAHHGGGVGHSGAPVNMPFINLPALWRRIANIHP</sequence>
<feature type="signal peptide" evidence="1">
    <location>
        <begin position="1"/>
        <end position="36"/>
    </location>
</feature>
<accession>F6SBE0</accession>
<reference evidence="2" key="3">
    <citation type="submission" date="2025-09" db="UniProtKB">
        <authorList>
            <consortium name="Ensembl"/>
        </authorList>
    </citation>
    <scope>IDENTIFICATION</scope>
</reference>
<dbReference type="eggNOG" id="ENOG502RU4P">
    <property type="taxonomic scope" value="Eukaryota"/>
</dbReference>
<dbReference type="Proteomes" id="UP000002280">
    <property type="component" value="Chromosome 6"/>
</dbReference>
<organism evidence="2 3">
    <name type="scientific">Monodelphis domestica</name>
    <name type="common">Gray short-tailed opossum</name>
    <dbReference type="NCBI Taxonomy" id="13616"/>
    <lineage>
        <taxon>Eukaryota</taxon>
        <taxon>Metazoa</taxon>
        <taxon>Chordata</taxon>
        <taxon>Craniata</taxon>
        <taxon>Vertebrata</taxon>
        <taxon>Euteleostomi</taxon>
        <taxon>Mammalia</taxon>
        <taxon>Metatheria</taxon>
        <taxon>Didelphimorphia</taxon>
        <taxon>Didelphidae</taxon>
        <taxon>Monodelphis</taxon>
    </lineage>
</organism>
<keyword evidence="3" id="KW-1185">Reference proteome</keyword>
<keyword evidence="1" id="KW-0732">Signal</keyword>
<dbReference type="OMA" id="GYTGQHG"/>
<reference evidence="2 3" key="1">
    <citation type="journal article" date="2007" name="Nature">
        <title>Genome of the marsupial Monodelphis domestica reveals innovation in non-coding sequences.</title>
        <authorList>
            <person name="Mikkelsen T.S."/>
            <person name="Wakefield M.J."/>
            <person name="Aken B."/>
            <person name="Amemiya C.T."/>
            <person name="Chang J.L."/>
            <person name="Duke S."/>
            <person name="Garber M."/>
            <person name="Gentles A.J."/>
            <person name="Goodstadt L."/>
            <person name="Heger A."/>
            <person name="Jurka J."/>
            <person name="Kamal M."/>
            <person name="Mauceli E."/>
            <person name="Searle S.M."/>
            <person name="Sharpe T."/>
            <person name="Baker M.L."/>
            <person name="Batzer M.A."/>
            <person name="Benos P.V."/>
            <person name="Belov K."/>
            <person name="Clamp M."/>
            <person name="Cook A."/>
            <person name="Cuff J."/>
            <person name="Das R."/>
            <person name="Davidow L."/>
            <person name="Deakin J.E."/>
            <person name="Fazzari M.J."/>
            <person name="Glass J.L."/>
            <person name="Grabherr M."/>
            <person name="Greally J.M."/>
            <person name="Gu W."/>
            <person name="Hore T.A."/>
            <person name="Huttley G.A."/>
            <person name="Kleber M."/>
            <person name="Jirtle R.L."/>
            <person name="Koina E."/>
            <person name="Lee J.T."/>
            <person name="Mahony S."/>
            <person name="Marra M.A."/>
            <person name="Miller R.D."/>
            <person name="Nicholls R.D."/>
            <person name="Oda M."/>
            <person name="Papenfuss A.T."/>
            <person name="Parra Z.E."/>
            <person name="Pollock D.D."/>
            <person name="Ray D.A."/>
            <person name="Schein J.E."/>
            <person name="Speed T.P."/>
            <person name="Thompson K."/>
            <person name="VandeBerg J.L."/>
            <person name="Wade C.M."/>
            <person name="Walker J.A."/>
            <person name="Waters P.D."/>
            <person name="Webber C."/>
            <person name="Weidman J.R."/>
            <person name="Xie X."/>
            <person name="Zody M.C."/>
            <person name="Baldwin J."/>
            <person name="Abdouelleil A."/>
            <person name="Abdulkadir J."/>
            <person name="Abebe A."/>
            <person name="Abera B."/>
            <person name="Abreu J."/>
            <person name="Acer S.C."/>
            <person name="Aftuck L."/>
            <person name="Alexander A."/>
            <person name="An P."/>
            <person name="Anderson E."/>
            <person name="Anderson S."/>
            <person name="Arachi H."/>
            <person name="Azer M."/>
            <person name="Bachantsang P."/>
            <person name="Barry A."/>
            <person name="Bayul T."/>
            <person name="Berlin A."/>
            <person name="Bessette D."/>
            <person name="Bloom T."/>
            <person name="Bloom T."/>
            <person name="Boguslavskiy L."/>
            <person name="Bonnet C."/>
            <person name="Boukhgalter B."/>
            <person name="Bourzgui I."/>
            <person name="Brown A."/>
            <person name="Cahill P."/>
            <person name="Channer S."/>
            <person name="Cheshatsang Y."/>
            <person name="Chuda L."/>
            <person name="Citroen M."/>
            <person name="Collymore A."/>
            <person name="Cooke P."/>
            <person name="Costello M."/>
            <person name="D'Aco K."/>
            <person name="Daza R."/>
            <person name="De Haan G."/>
            <person name="DeGray S."/>
            <person name="DeMaso C."/>
            <person name="Dhargay N."/>
            <person name="Dooley K."/>
            <person name="Dooley E."/>
            <person name="Doricent M."/>
            <person name="Dorje P."/>
            <person name="Dorjee K."/>
            <person name="Dupes A."/>
            <person name="Elong R."/>
            <person name="Falk J."/>
            <person name="Farina A."/>
            <person name="Faro S."/>
            <person name="Ferguson D."/>
            <person name="Fisher S."/>
            <person name="Foley C.D."/>
            <person name="Franke A."/>
            <person name="Friedrich D."/>
            <person name="Gadbois L."/>
            <person name="Gearin G."/>
            <person name="Gearin C.R."/>
            <person name="Giannoukos G."/>
            <person name="Goode T."/>
            <person name="Graham J."/>
            <person name="Grandbois E."/>
            <person name="Grewal S."/>
            <person name="Gyaltsen K."/>
            <person name="Hafez N."/>
            <person name="Hagos B."/>
            <person name="Hall J."/>
            <person name="Henson C."/>
            <person name="Hollinger A."/>
            <person name="Honan T."/>
            <person name="Huard M.D."/>
            <person name="Hughes L."/>
            <person name="Hurhula B."/>
            <person name="Husby M.E."/>
            <person name="Kamat A."/>
            <person name="Kanga B."/>
            <person name="Kashin S."/>
            <person name="Khazanovich D."/>
            <person name="Kisner P."/>
            <person name="Lance K."/>
            <person name="Lara M."/>
            <person name="Lee W."/>
            <person name="Lennon N."/>
            <person name="Letendre F."/>
            <person name="LeVine R."/>
            <person name="Lipovsky A."/>
            <person name="Liu X."/>
            <person name="Liu J."/>
            <person name="Liu S."/>
            <person name="Lokyitsang T."/>
            <person name="Lokyitsang Y."/>
            <person name="Lubonja R."/>
            <person name="Lui A."/>
            <person name="MacDonald P."/>
            <person name="Magnisalis V."/>
            <person name="Maru K."/>
            <person name="Matthews C."/>
            <person name="McCusker W."/>
            <person name="McDonough S."/>
            <person name="Mehta T."/>
            <person name="Meldrim J."/>
            <person name="Meneus L."/>
            <person name="Mihai O."/>
            <person name="Mihalev A."/>
            <person name="Mihova T."/>
            <person name="Mittelman R."/>
            <person name="Mlenga V."/>
            <person name="Montmayeur A."/>
            <person name="Mulrain L."/>
            <person name="Navidi A."/>
            <person name="Naylor J."/>
            <person name="Negash T."/>
            <person name="Nguyen T."/>
            <person name="Nguyen N."/>
            <person name="Nicol R."/>
            <person name="Norbu C."/>
            <person name="Norbu N."/>
            <person name="Novod N."/>
            <person name="O'Neill B."/>
            <person name="Osman S."/>
            <person name="Markiewicz E."/>
            <person name="Oyono O.L."/>
            <person name="Patti C."/>
            <person name="Phunkhang P."/>
            <person name="Pierre F."/>
            <person name="Priest M."/>
            <person name="Raghuraman S."/>
            <person name="Rege F."/>
            <person name="Reyes R."/>
            <person name="Rise C."/>
            <person name="Rogov P."/>
            <person name="Ross K."/>
            <person name="Ryan E."/>
            <person name="Settipalli S."/>
            <person name="Shea T."/>
            <person name="Sherpa N."/>
            <person name="Shi L."/>
            <person name="Shih D."/>
            <person name="Sparrow T."/>
            <person name="Spaulding J."/>
            <person name="Stalker J."/>
            <person name="Stange-Thomann N."/>
            <person name="Stavropoulos S."/>
            <person name="Stone C."/>
            <person name="Strader C."/>
            <person name="Tesfaye S."/>
            <person name="Thomson T."/>
            <person name="Thoulutsang Y."/>
            <person name="Thoulutsang D."/>
            <person name="Topham K."/>
            <person name="Topping I."/>
            <person name="Tsamla T."/>
            <person name="Vassiliev H."/>
            <person name="Vo A."/>
            <person name="Wangchuk T."/>
            <person name="Wangdi T."/>
            <person name="Weiand M."/>
            <person name="Wilkinson J."/>
            <person name="Wilson A."/>
            <person name="Yadav S."/>
            <person name="Young G."/>
            <person name="Yu Q."/>
            <person name="Zembek L."/>
            <person name="Zhong D."/>
            <person name="Zimmer A."/>
            <person name="Zwirko Z."/>
            <person name="Jaffe D.B."/>
            <person name="Alvarez P."/>
            <person name="Brockman W."/>
            <person name="Butler J."/>
            <person name="Chin C."/>
            <person name="Gnerre S."/>
            <person name="MacCallum I."/>
            <person name="Graves J.A."/>
            <person name="Ponting C.P."/>
            <person name="Breen M."/>
            <person name="Samollow P.B."/>
            <person name="Lander E.S."/>
            <person name="Lindblad-Toh K."/>
        </authorList>
    </citation>
    <scope>NUCLEOTIDE SEQUENCE [LARGE SCALE GENOMIC DNA]</scope>
</reference>
<dbReference type="InterPro" id="IPR049502">
    <property type="entry name" value="SBSN_GxHH_rpt"/>
</dbReference>
<dbReference type="STRING" id="13616.ENSMODP00000000794"/>
<evidence type="ECO:0000313" key="2">
    <source>
        <dbReference type="Ensembl" id="ENSMODP00000000794.3"/>
    </source>
</evidence>
<evidence type="ECO:0000256" key="1">
    <source>
        <dbReference type="SAM" id="SignalP"/>
    </source>
</evidence>
<dbReference type="GeneTree" id="ENSGT00440000039148"/>
<name>F6SBE0_MONDO</name>
<dbReference type="PANTHER" id="PTHR23243">
    <property type="entry name" value="SUPRABASAL-SPECIFIC PROTEIN SUPRABASIN"/>
    <property type="match status" value="1"/>
</dbReference>
<dbReference type="InterPro" id="IPR024153">
    <property type="entry name" value="Suprabasin"/>
</dbReference>
<dbReference type="AlphaFoldDB" id="F6SBE0"/>
<dbReference type="Bgee" id="ENSMODG00000000664">
    <property type="expression patterns" value="Expressed in ectoderm-derived structure and 3 other cell types or tissues"/>
</dbReference>
<protein>
    <recommendedName>
        <fullName evidence="4">Suprabasin</fullName>
    </recommendedName>
</protein>
<dbReference type="Ensembl" id="ENSMODT00000000812.3">
    <property type="protein sequence ID" value="ENSMODP00000000794.3"/>
    <property type="gene ID" value="ENSMODG00000000664.3"/>
</dbReference>
<dbReference type="PANTHER" id="PTHR23243:SF3">
    <property type="entry name" value="SUPRABASIN"/>
    <property type="match status" value="1"/>
</dbReference>
<dbReference type="Pfam" id="PF21009">
    <property type="entry name" value="SBSN_GxHH_rpt"/>
    <property type="match status" value="1"/>
</dbReference>
<feature type="chain" id="PRO_5023896190" description="Suprabasin" evidence="1">
    <location>
        <begin position="37"/>
        <end position="176"/>
    </location>
</feature>
<dbReference type="InParanoid" id="F6SBE0"/>